<evidence type="ECO:0000313" key="2">
    <source>
        <dbReference type="EMBL" id="KAK6003155.1"/>
    </source>
</evidence>
<feature type="chain" id="PRO_5046222921" evidence="1">
    <location>
        <begin position="20"/>
        <end position="194"/>
    </location>
</feature>
<keyword evidence="3" id="KW-1185">Reference proteome</keyword>
<gene>
    <name evidence="2" type="ORF">QM012_001000</name>
</gene>
<dbReference type="Proteomes" id="UP001341245">
    <property type="component" value="Unassembled WGS sequence"/>
</dbReference>
<comment type="caution">
    <text evidence="2">The sequence shown here is derived from an EMBL/GenBank/DDBJ whole genome shotgun (WGS) entry which is preliminary data.</text>
</comment>
<protein>
    <submittedName>
        <fullName evidence="2">Uncharacterized protein</fullName>
    </submittedName>
</protein>
<dbReference type="EMBL" id="JASGXD010000010">
    <property type="protein sequence ID" value="KAK6003155.1"/>
    <property type="molecule type" value="Genomic_DNA"/>
</dbReference>
<reference evidence="2 3" key="1">
    <citation type="submission" date="2023-11" db="EMBL/GenBank/DDBJ databases">
        <title>Draft genome sequence and annotation of the polyextremotolerant black yeast-like fungus Aureobasidium pullulans NRRL 62042.</title>
        <authorList>
            <person name="Dielentheis-Frenken M.R.E."/>
            <person name="Wibberg D."/>
            <person name="Blank L.M."/>
            <person name="Tiso T."/>
        </authorList>
    </citation>
    <scope>NUCLEOTIDE SEQUENCE [LARGE SCALE GENOMIC DNA]</scope>
    <source>
        <strain evidence="2 3">NRRL 62042</strain>
    </source>
</reference>
<evidence type="ECO:0000256" key="1">
    <source>
        <dbReference type="SAM" id="SignalP"/>
    </source>
</evidence>
<organism evidence="2 3">
    <name type="scientific">Aureobasidium pullulans</name>
    <name type="common">Black yeast</name>
    <name type="synonym">Pullularia pullulans</name>
    <dbReference type="NCBI Taxonomy" id="5580"/>
    <lineage>
        <taxon>Eukaryota</taxon>
        <taxon>Fungi</taxon>
        <taxon>Dikarya</taxon>
        <taxon>Ascomycota</taxon>
        <taxon>Pezizomycotina</taxon>
        <taxon>Dothideomycetes</taxon>
        <taxon>Dothideomycetidae</taxon>
        <taxon>Dothideales</taxon>
        <taxon>Saccotheciaceae</taxon>
        <taxon>Aureobasidium</taxon>
    </lineage>
</organism>
<evidence type="ECO:0000313" key="3">
    <source>
        <dbReference type="Proteomes" id="UP001341245"/>
    </source>
</evidence>
<keyword evidence="1" id="KW-0732">Signal</keyword>
<accession>A0ABR0TGV9</accession>
<name>A0ABR0TGV9_AURPU</name>
<proteinExistence type="predicted"/>
<feature type="signal peptide" evidence="1">
    <location>
        <begin position="1"/>
        <end position="19"/>
    </location>
</feature>
<sequence>MKLCPVLSAFAALSSASFSEGVPGDTTFWTVIRSSSSTNTTVVEPVTTMTLTINSTMSGTLTVYNNGFPSSTTTVVNMVEPTSSIKASSTVLVLVPPHYCFHIPLAILSDRFNSSFNFHSSLYSSCIINCLFDPSNIGPHSSRNHDNYNKALQTHFDDMVYQFQNGSFFKADHFDQLFYQIQTDPFFRGNRNYD</sequence>